<name>A0A150KG17_HEYCO</name>
<gene>
    <name evidence="1" type="ORF">B4098_1651</name>
    <name evidence="2" type="ORF">B4099_1863</name>
</gene>
<dbReference type="PATRIC" id="fig|1398.25.peg.2165"/>
<dbReference type="Proteomes" id="UP000075288">
    <property type="component" value="Unassembled WGS sequence"/>
</dbReference>
<evidence type="ECO:0000313" key="1">
    <source>
        <dbReference type="EMBL" id="KYC65389.1"/>
    </source>
</evidence>
<evidence type="ECO:0000313" key="2">
    <source>
        <dbReference type="EMBL" id="KYC71259.1"/>
    </source>
</evidence>
<dbReference type="Proteomes" id="UP000075304">
    <property type="component" value="Unassembled WGS sequence"/>
</dbReference>
<organism evidence="2 4">
    <name type="scientific">Heyndrickxia coagulans</name>
    <name type="common">Weizmannia coagulans</name>
    <dbReference type="NCBI Taxonomy" id="1398"/>
    <lineage>
        <taxon>Bacteria</taxon>
        <taxon>Bacillati</taxon>
        <taxon>Bacillota</taxon>
        <taxon>Bacilli</taxon>
        <taxon>Bacillales</taxon>
        <taxon>Bacillaceae</taxon>
        <taxon>Heyndrickxia</taxon>
    </lineage>
</organism>
<protein>
    <submittedName>
        <fullName evidence="2">Uncharacterized protein</fullName>
    </submittedName>
</protein>
<sequence length="37" mass="4041">MDATREKTGAPNIAVSQILTKKKQRAMMGAKGSDYSR</sequence>
<accession>A0A150KG17</accession>
<dbReference type="EMBL" id="LQYG01000017">
    <property type="protein sequence ID" value="KYC65389.1"/>
    <property type="molecule type" value="Genomic_DNA"/>
</dbReference>
<dbReference type="EMBL" id="LQYI01000034">
    <property type="protein sequence ID" value="KYC71259.1"/>
    <property type="molecule type" value="Genomic_DNA"/>
</dbReference>
<reference evidence="3 4" key="1">
    <citation type="submission" date="2016-01" db="EMBL/GenBank/DDBJ databases">
        <title>Genome Sequences of Twelve Sporeforming Bacillus Species Isolated from Foods.</title>
        <authorList>
            <person name="Berendsen E.M."/>
            <person name="Wells-Bennik M.H."/>
            <person name="Krawcyk A.O."/>
            <person name="De Jong A."/>
            <person name="Holsappel S."/>
            <person name="Eijlander R.T."/>
            <person name="Kuipers O.P."/>
        </authorList>
    </citation>
    <scope>NUCLEOTIDE SEQUENCE [LARGE SCALE GENOMIC DNA]</scope>
    <source>
        <strain evidence="1 3">B4098</strain>
        <strain evidence="2 4">B4099</strain>
    </source>
</reference>
<evidence type="ECO:0000313" key="3">
    <source>
        <dbReference type="Proteomes" id="UP000075288"/>
    </source>
</evidence>
<comment type="caution">
    <text evidence="2">The sequence shown here is derived from an EMBL/GenBank/DDBJ whole genome shotgun (WGS) entry which is preliminary data.</text>
</comment>
<evidence type="ECO:0000313" key="4">
    <source>
        <dbReference type="Proteomes" id="UP000075304"/>
    </source>
</evidence>
<dbReference type="AlphaFoldDB" id="A0A150KG17"/>
<proteinExistence type="predicted"/>